<gene>
    <name evidence="2" type="ORF">CEY15_07635</name>
</gene>
<dbReference type="Proteomes" id="UP000218810">
    <property type="component" value="Unassembled WGS sequence"/>
</dbReference>
<evidence type="ECO:0000313" key="2">
    <source>
        <dbReference type="EMBL" id="PAY23450.1"/>
    </source>
</evidence>
<keyword evidence="3" id="KW-1185">Reference proteome</keyword>
<name>A0A2A2WQI3_9ACTN</name>
<feature type="compositionally biased region" description="Polar residues" evidence="1">
    <location>
        <begin position="393"/>
        <end position="406"/>
    </location>
</feature>
<organism evidence="2 3">
    <name type="scientific">Dietzia natronolimnaea</name>
    <dbReference type="NCBI Taxonomy" id="161920"/>
    <lineage>
        <taxon>Bacteria</taxon>
        <taxon>Bacillati</taxon>
        <taxon>Actinomycetota</taxon>
        <taxon>Actinomycetes</taxon>
        <taxon>Mycobacteriales</taxon>
        <taxon>Dietziaceae</taxon>
        <taxon>Dietzia</taxon>
    </lineage>
</organism>
<feature type="region of interest" description="Disordered" evidence="1">
    <location>
        <begin position="373"/>
        <end position="406"/>
    </location>
</feature>
<dbReference type="AlphaFoldDB" id="A0A2A2WQI3"/>
<sequence length="406" mass="41725">MVSGQAPGHAEHRTVYVIAGGAPIYVASFDHVGKNQPVTNVSLAAIHNSGGTGVWNRLRKFPANGTLLSGQAPGHAEHGTVYVIAGGAPIYVTSFDHVGKNQPVTNVSLAAIHNSGGTGVWNRLRKFPANGTLLSGQAPGHAEHGTVYVIAGGAPIYVTSFDHVGKNQPVTNVSLAAIHNSGGTGVWNRLRKFPANGTLLSGQAPGHAEHGTVYVIAGGAPIYVTSFDHVGKNQPVTNVSLAAIHNSGGTGVWNRLRRRPADGTVVSGQAPGKAGHGTVFVIAGGAPICVYNWANIGGSRTATNIDLVATENAGKSGRWQYLSYYPVDGTILLGYGSSKYYHVSKGRPQELPSPTPSEKGRAVAVDQQAIDRAGQPLTHLLGPQSAGGGTGPSDETTPAGGSSFGS</sequence>
<protein>
    <submittedName>
        <fullName evidence="2">Uncharacterized protein</fullName>
    </submittedName>
</protein>
<evidence type="ECO:0000256" key="1">
    <source>
        <dbReference type="SAM" id="MobiDB-lite"/>
    </source>
</evidence>
<comment type="caution">
    <text evidence="2">The sequence shown here is derived from an EMBL/GenBank/DDBJ whole genome shotgun (WGS) entry which is preliminary data.</text>
</comment>
<dbReference type="EMBL" id="NTGA01000014">
    <property type="protein sequence ID" value="PAY23450.1"/>
    <property type="molecule type" value="Genomic_DNA"/>
</dbReference>
<proteinExistence type="predicted"/>
<evidence type="ECO:0000313" key="3">
    <source>
        <dbReference type="Proteomes" id="UP000218810"/>
    </source>
</evidence>
<reference evidence="3" key="1">
    <citation type="submission" date="2017-09" db="EMBL/GenBank/DDBJ databases">
        <authorList>
            <person name="Zhang Y."/>
            <person name="Huang X."/>
            <person name="Liu J."/>
            <person name="Lu L."/>
            <person name="Peng K."/>
        </authorList>
    </citation>
    <scope>NUCLEOTIDE SEQUENCE [LARGE SCALE GENOMIC DNA]</scope>
    <source>
        <strain evidence="3">S-XJ-1</strain>
    </source>
</reference>
<accession>A0A2A2WQI3</accession>